<evidence type="ECO:0000313" key="3">
    <source>
        <dbReference type="Proteomes" id="UP000637632"/>
    </source>
</evidence>
<dbReference type="Proteomes" id="UP000637632">
    <property type="component" value="Unassembled WGS sequence"/>
</dbReference>
<feature type="signal peptide" evidence="1">
    <location>
        <begin position="1"/>
        <end position="21"/>
    </location>
</feature>
<accession>A0ABR6XBH6</accession>
<name>A0ABR6XBH6_9BURK</name>
<keyword evidence="1" id="KW-0732">Signal</keyword>
<dbReference type="RefSeq" id="WP_190476995.1">
    <property type="nucleotide sequence ID" value="NZ_JACOFT010000001.1"/>
</dbReference>
<evidence type="ECO:0000256" key="1">
    <source>
        <dbReference type="SAM" id="SignalP"/>
    </source>
</evidence>
<comment type="caution">
    <text evidence="2">The sequence shown here is derived from an EMBL/GenBank/DDBJ whole genome shotgun (WGS) entry which is preliminary data.</text>
</comment>
<keyword evidence="3" id="KW-1185">Reference proteome</keyword>
<gene>
    <name evidence="2" type="ORF">H8K26_01950</name>
</gene>
<dbReference type="Pfam" id="PF09694">
    <property type="entry name" value="Gcw_chp"/>
    <property type="match status" value="1"/>
</dbReference>
<evidence type="ECO:0000313" key="2">
    <source>
        <dbReference type="EMBL" id="MBC3810191.1"/>
    </source>
</evidence>
<feature type="chain" id="PRO_5045989478" evidence="1">
    <location>
        <begin position="22"/>
        <end position="248"/>
    </location>
</feature>
<dbReference type="InterPro" id="IPR010239">
    <property type="entry name" value="CHP02001"/>
</dbReference>
<reference evidence="2 3" key="1">
    <citation type="submission" date="2020-08" db="EMBL/GenBank/DDBJ databases">
        <title>Novel species isolated from subtropical streams in China.</title>
        <authorList>
            <person name="Lu H."/>
        </authorList>
    </citation>
    <scope>NUCLEOTIDE SEQUENCE [LARGE SCALE GENOMIC DNA]</scope>
    <source>
        <strain evidence="2 3">CCTCC AB 2015119</strain>
    </source>
</reference>
<dbReference type="EMBL" id="JACOFT010000001">
    <property type="protein sequence ID" value="MBC3810191.1"/>
    <property type="molecule type" value="Genomic_DNA"/>
</dbReference>
<proteinExistence type="predicted"/>
<dbReference type="NCBIfam" id="TIGR02001">
    <property type="entry name" value="gcw_chp"/>
    <property type="match status" value="1"/>
</dbReference>
<protein>
    <submittedName>
        <fullName evidence="2">Uncharacterized protein</fullName>
    </submittedName>
</protein>
<organism evidence="2 3">
    <name type="scientific">Undibacterium aquatile</name>
    <dbReference type="NCBI Taxonomy" id="1537398"/>
    <lineage>
        <taxon>Bacteria</taxon>
        <taxon>Pseudomonadati</taxon>
        <taxon>Pseudomonadota</taxon>
        <taxon>Betaproteobacteria</taxon>
        <taxon>Burkholderiales</taxon>
        <taxon>Oxalobacteraceae</taxon>
        <taxon>Undibacterium</taxon>
    </lineage>
</organism>
<sequence length="248" mass="26355">MKKILVAAIFPTLLSVGYVQAQEVKPEMKPDNEVSFNAALTSDYRYRGISQTRLQAALQGGADYVHNSSGLYAGAWFSSIKWTKDAGGGGNLEADLYAGRRGEINKDISYDIGVLTYVYPSNGLATDANTTEVYGQLTYGPAYVKYSHAVTNLFGIADSKNSGYLDLGANIDVATGLTLNIHAGRQQVKNNSGSSYADWKIGITKDFSVLTGAVAVVGTNASETSYASPANGKFLGKTALVVSISKTF</sequence>